<dbReference type="EMBL" id="CP046052">
    <property type="protein sequence ID" value="QGM46842.1"/>
    <property type="molecule type" value="Genomic_DNA"/>
</dbReference>
<dbReference type="AlphaFoldDB" id="A0A6B8KGT6"/>
<name>A0A6B8KGT6_9HYPH</name>
<evidence type="ECO:0000313" key="3">
    <source>
        <dbReference type="Proteomes" id="UP000309061"/>
    </source>
</evidence>
<proteinExistence type="predicted"/>
<dbReference type="InterPro" id="IPR007761">
    <property type="entry name" value="MtlR-like"/>
</dbReference>
<feature type="region of interest" description="Disordered" evidence="1">
    <location>
        <begin position="1"/>
        <end position="28"/>
    </location>
</feature>
<dbReference type="Gene3D" id="1.20.120.330">
    <property type="entry name" value="Nucleotidyltransferases domain 2"/>
    <property type="match status" value="1"/>
</dbReference>
<gene>
    <name evidence="2" type="ORF">H2LOC_014700</name>
</gene>
<evidence type="ECO:0000256" key="1">
    <source>
        <dbReference type="SAM" id="MobiDB-lite"/>
    </source>
</evidence>
<keyword evidence="3" id="KW-1185">Reference proteome</keyword>
<feature type="compositionally biased region" description="Basic residues" evidence="1">
    <location>
        <begin position="14"/>
        <end position="25"/>
    </location>
</feature>
<sequence>MAPKPPIPPDRPRAPRFKGKKKATRKKESITLRELSKQLPNNEDFEAIMDEIACASDRSAAIVLASVVDRYLESAIIDSFVRNDRKTKENLTATGGSLDGFFSKIHLGYAMGLYNQQKCNELEAVRRIRNSFAHSAKNITFETPQISVECSIFRPLRRLGSNASNREKYISACERIAMFLIGIMFLRRANKLIEKGLVLDDELKSTISNLESHYDILSA</sequence>
<dbReference type="PANTHER" id="PTHR37941">
    <property type="entry name" value="FUMARASE E-RELATED"/>
    <property type="match status" value="1"/>
</dbReference>
<dbReference type="InterPro" id="IPR038026">
    <property type="entry name" value="MtlR-like_sf"/>
</dbReference>
<dbReference type="PANTHER" id="PTHR37941:SF1">
    <property type="entry name" value="FUMARASE E-RELATED"/>
    <property type="match status" value="1"/>
</dbReference>
<dbReference type="GO" id="GO:0045892">
    <property type="term" value="P:negative regulation of DNA-templated transcription"/>
    <property type="evidence" value="ECO:0007669"/>
    <property type="project" value="TreeGrafter"/>
</dbReference>
<dbReference type="OrthoDB" id="291822at2"/>
<dbReference type="RefSeq" id="WP_136497732.1">
    <property type="nucleotide sequence ID" value="NZ_CP046052.1"/>
</dbReference>
<dbReference type="KEGG" id="mhey:H2LOC_014700"/>
<evidence type="ECO:0000313" key="2">
    <source>
        <dbReference type="EMBL" id="QGM46842.1"/>
    </source>
</evidence>
<accession>A0A6B8KGT6</accession>
<protein>
    <submittedName>
        <fullName evidence="2">Uncharacterized protein</fullName>
    </submittedName>
</protein>
<organism evidence="2 3">
    <name type="scientific">Methylocystis heyeri</name>
    <dbReference type="NCBI Taxonomy" id="391905"/>
    <lineage>
        <taxon>Bacteria</taxon>
        <taxon>Pseudomonadati</taxon>
        <taxon>Pseudomonadota</taxon>
        <taxon>Alphaproteobacteria</taxon>
        <taxon>Hyphomicrobiales</taxon>
        <taxon>Methylocystaceae</taxon>
        <taxon>Methylocystis</taxon>
    </lineage>
</organism>
<dbReference type="SUPFAM" id="SSF158668">
    <property type="entry name" value="MtlR-like"/>
    <property type="match status" value="1"/>
</dbReference>
<dbReference type="Proteomes" id="UP000309061">
    <property type="component" value="Chromosome"/>
</dbReference>
<reference evidence="2 3" key="1">
    <citation type="submission" date="2019-11" db="EMBL/GenBank/DDBJ databases">
        <title>The genome sequence of Methylocystis heyeri.</title>
        <authorList>
            <person name="Oshkin I.Y."/>
            <person name="Miroshnikov K."/>
            <person name="Dedysh S.N."/>
        </authorList>
    </citation>
    <scope>NUCLEOTIDE SEQUENCE [LARGE SCALE GENOMIC DNA]</scope>
    <source>
        <strain evidence="2 3">H2</strain>
    </source>
</reference>